<evidence type="ECO:0000259" key="2">
    <source>
        <dbReference type="Pfam" id="PF13679"/>
    </source>
</evidence>
<sequence>MDSNEQWRRDLEGWVAEGRMGGATFSQLRRKDGGIPAKTVIRPVELRGALHYQFQYYADNKVTHENVPQAEAAGRMADWLEAHYRQALIRTDDADVQVLFSKKGKAAVLRKPSSQPQAKQEAALSHNRQKQRVVREGEAAPFLVELGIMTKDGQVVAKKQDKFRQINRFLEMVEDVLPHLPADREITIVDFGCGKSYLTFALYHLLAVKRGHCISVVGLDLKADVIAFCSRLAEKLGYDRLRFQVGDIADYKDRSEVDMVVTLHACDTATDAALAKAVEWGASVVLSVPCCQHELFRQVANETMKPLLSHGLLKERFSALATDAIRAQLLEVLGYRTQLLEFIDPEHTPKNMLIRAVKTGASRADAAAKWQEYAAFRNMLQVSPYLERALEDKLRLAVGDVK</sequence>
<keyword evidence="3" id="KW-0808">Transferase</keyword>
<proteinExistence type="predicted"/>
<name>A0ABS3WL00_9BACL</name>
<dbReference type="GO" id="GO:0008168">
    <property type="term" value="F:methyltransferase activity"/>
    <property type="evidence" value="ECO:0007669"/>
    <property type="project" value="UniProtKB-KW"/>
</dbReference>
<dbReference type="InterPro" id="IPR029063">
    <property type="entry name" value="SAM-dependent_MTases_sf"/>
</dbReference>
<dbReference type="RefSeq" id="WP_208851278.1">
    <property type="nucleotide sequence ID" value="NZ_JAGGDJ010000072.1"/>
</dbReference>
<dbReference type="Pfam" id="PF13679">
    <property type="entry name" value="Methyltransf_32"/>
    <property type="match status" value="1"/>
</dbReference>
<organism evidence="3 4">
    <name type="scientific">Paenibacillus artemisiicola</name>
    <dbReference type="NCBI Taxonomy" id="1172618"/>
    <lineage>
        <taxon>Bacteria</taxon>
        <taxon>Bacillati</taxon>
        <taxon>Bacillota</taxon>
        <taxon>Bacilli</taxon>
        <taxon>Bacillales</taxon>
        <taxon>Paenibacillaceae</taxon>
        <taxon>Paenibacillus</taxon>
    </lineage>
</organism>
<keyword evidence="3" id="KW-0489">Methyltransferase</keyword>
<comment type="caution">
    <text evidence="3">The sequence shown here is derived from an EMBL/GenBank/DDBJ whole genome shotgun (WGS) entry which is preliminary data.</text>
</comment>
<evidence type="ECO:0000313" key="3">
    <source>
        <dbReference type="EMBL" id="MBO7748751.1"/>
    </source>
</evidence>
<protein>
    <submittedName>
        <fullName evidence="3">SAM-dependent methyltransferase</fullName>
    </submittedName>
</protein>
<feature type="region of interest" description="Disordered" evidence="1">
    <location>
        <begin position="110"/>
        <end position="131"/>
    </location>
</feature>
<accession>A0ABS3WL00</accession>
<dbReference type="InterPro" id="IPR025714">
    <property type="entry name" value="Methyltranfer_dom"/>
</dbReference>
<reference evidence="3 4" key="1">
    <citation type="submission" date="2021-03" db="EMBL/GenBank/DDBJ databases">
        <title>Paenibacillus artemisicola MWE-103 whole genome sequence.</title>
        <authorList>
            <person name="Ham Y.J."/>
        </authorList>
    </citation>
    <scope>NUCLEOTIDE SEQUENCE [LARGE SCALE GENOMIC DNA]</scope>
    <source>
        <strain evidence="3 4">MWE-103</strain>
    </source>
</reference>
<keyword evidence="4" id="KW-1185">Reference proteome</keyword>
<dbReference type="PANTHER" id="PTHR13369">
    <property type="match status" value="1"/>
</dbReference>
<dbReference type="EMBL" id="JAGGDJ010000072">
    <property type="protein sequence ID" value="MBO7748751.1"/>
    <property type="molecule type" value="Genomic_DNA"/>
</dbReference>
<dbReference type="SUPFAM" id="SSF53335">
    <property type="entry name" value="S-adenosyl-L-methionine-dependent methyltransferases"/>
    <property type="match status" value="1"/>
</dbReference>
<dbReference type="PANTHER" id="PTHR13369:SF3">
    <property type="entry name" value="METHYLTRANSFERASE DOMAIN-CONTAINING PROTEIN"/>
    <property type="match status" value="1"/>
</dbReference>
<feature type="domain" description="Methyltransferase" evidence="2">
    <location>
        <begin position="161"/>
        <end position="296"/>
    </location>
</feature>
<evidence type="ECO:0000313" key="4">
    <source>
        <dbReference type="Proteomes" id="UP000670947"/>
    </source>
</evidence>
<dbReference type="Gene3D" id="3.40.50.150">
    <property type="entry name" value="Vaccinia Virus protein VP39"/>
    <property type="match status" value="1"/>
</dbReference>
<gene>
    <name evidence="3" type="ORF">I8J29_31735</name>
</gene>
<dbReference type="Proteomes" id="UP000670947">
    <property type="component" value="Unassembled WGS sequence"/>
</dbReference>
<dbReference type="GO" id="GO:0032259">
    <property type="term" value="P:methylation"/>
    <property type="evidence" value="ECO:0007669"/>
    <property type="project" value="UniProtKB-KW"/>
</dbReference>
<dbReference type="CDD" id="cd02440">
    <property type="entry name" value="AdoMet_MTases"/>
    <property type="match status" value="1"/>
</dbReference>
<evidence type="ECO:0000256" key="1">
    <source>
        <dbReference type="SAM" id="MobiDB-lite"/>
    </source>
</evidence>